<dbReference type="InterPro" id="IPR013968">
    <property type="entry name" value="PKS_KR"/>
</dbReference>
<evidence type="ECO:0000256" key="4">
    <source>
        <dbReference type="ARBA" id="ARBA00022679"/>
    </source>
</evidence>
<feature type="active site" description="Proton donor; for dehydratase activity" evidence="6">
    <location>
        <position position="1125"/>
    </location>
</feature>
<dbReference type="Pfam" id="PF08240">
    <property type="entry name" value="ADH_N"/>
    <property type="match status" value="1"/>
</dbReference>
<evidence type="ECO:0000256" key="2">
    <source>
        <dbReference type="ARBA" id="ARBA00022553"/>
    </source>
</evidence>
<dbReference type="InterPro" id="IPR042104">
    <property type="entry name" value="PKS_dehydratase_sf"/>
</dbReference>
<dbReference type="SMART" id="SM00825">
    <property type="entry name" value="PKS_KS"/>
    <property type="match status" value="1"/>
</dbReference>
<keyword evidence="11" id="KW-1185">Reference proteome</keyword>
<dbReference type="GO" id="GO:0008168">
    <property type="term" value="F:methyltransferase activity"/>
    <property type="evidence" value="ECO:0007669"/>
    <property type="project" value="UniProtKB-KW"/>
</dbReference>
<proteinExistence type="predicted"/>
<dbReference type="InterPro" id="IPR018201">
    <property type="entry name" value="Ketoacyl_synth_AS"/>
</dbReference>
<dbReference type="GO" id="GO:0004315">
    <property type="term" value="F:3-oxoacyl-[acyl-carrier-protein] synthase activity"/>
    <property type="evidence" value="ECO:0007669"/>
    <property type="project" value="InterPro"/>
</dbReference>
<dbReference type="PROSITE" id="PS52019">
    <property type="entry name" value="PKS_MFAS_DH"/>
    <property type="match status" value="1"/>
</dbReference>
<evidence type="ECO:0000313" key="10">
    <source>
        <dbReference type="EMBL" id="KAE8324345.1"/>
    </source>
</evidence>
<dbReference type="InterPro" id="IPR020807">
    <property type="entry name" value="PKS_DH"/>
</dbReference>
<dbReference type="Pfam" id="PF00109">
    <property type="entry name" value="ketoacyl-synt"/>
    <property type="match status" value="1"/>
</dbReference>
<dbReference type="Pfam" id="PF16197">
    <property type="entry name" value="KAsynt_C_assoc"/>
    <property type="match status" value="1"/>
</dbReference>
<dbReference type="Gene3D" id="3.40.47.10">
    <property type="match status" value="1"/>
</dbReference>
<evidence type="ECO:0000313" key="11">
    <source>
        <dbReference type="Proteomes" id="UP000325945"/>
    </source>
</evidence>
<dbReference type="InterPro" id="IPR014043">
    <property type="entry name" value="Acyl_transferase_dom"/>
</dbReference>
<dbReference type="SMART" id="SM00822">
    <property type="entry name" value="PKS_KR"/>
    <property type="match status" value="1"/>
</dbReference>
<dbReference type="InterPro" id="IPR013154">
    <property type="entry name" value="ADH-like_N"/>
</dbReference>
<dbReference type="SUPFAM" id="SSF47336">
    <property type="entry name" value="ACP-like"/>
    <property type="match status" value="1"/>
</dbReference>
<sequence>MDISAECHPATSAAEAPHIQRCFRKTCATCMSGIDLKEAQASRPPIAIVGMGMRLPGGIRSATDFWDMLVEKKIGHSEVPESRYNAKSFCDPKSPRQIRTRHGYYLQEDPAYFDAEFFSMSSVEASTTDPQQRLLLEVVWECLENAGETDWRGKRIGCYVGTFGEDWLTLSSREYQHIDRYYATGTGAFALSNRISYLYDFQGPSMTIQTGCSASLVGLHEACQALYLGECSSAVVAGTNLILSPNMTKTTSVNMVISESGTCRSFDESADGYGRGEAINAIYIKRLDDAIRNNDAIRGIIRGTASNSDGWKPTISAPDVLSQERLIRAAYRNANINDISKTTYFECHGTGTVVGDSVELSAIASVTKEGSVFIGSTKPNVGHSEGSSGITSIIKAVLSLERQVIPPVALFETPRPDSPLTEGQLTVPIDAKPWPANRLGRASVNGFGIGGSNAHVIIDRGNAAVGSTNSTFPADSQLIVTSASSLPSLKKRIRQITQYINDRPSCLGDVSYTLGSRRHHLDVRAFAVVDPGMPFEDTAFQCTEAASHTELVFAFTGQGAQWPGMGIAFLKHFERFRQDVEEMELALKGLDDPPQWSLKDELNKSMDKSRVMEPEFSQPLCTALQIGLVNIFAQWGIKPTAVLGHSSGEIAAAYAAQAISATDAIVIAYYRGKFVSSKEGLGGMVAINTSQDKVHPFLRDGVTIGCQNSPQSVTLSGDKDQIDRTVEDIEKNMPGVCRRLRVNVAYHSHHMQDIGPAYETAILKYAGRGQQMLPMHSSVTGKIILCSQELGASYWRRNLESPVLFSDAVQCCLELNSNKRLAFVEIGPHSTLAAPLQQTFRASNGQGHCAYISTIKRLDNEFRKQLLAAAGQIHINSGFVDLPSIVSSGRVLTDLPPYPWQHDQKFWEESRTNRDWRLQLAPHHELLGSRITDSTDIVPSWKNILSVGGVPWLSDHVVQEEIVYPGAAYIAMAGAAVLQLHPESDSYTIRDLLILEPLLLDERSLTEVITSFQPVEIADNVYSDYYSFSIMSYQGSAWVKHCRGRVRPSYEVPPRKQSAISYGLSCTSDEWYEATKTCGITYGKSFRGLKDITVDPKGEGRASAIIKSPSDLDHHAYSIHPASIDQGLQAIMAGILLNALDGIECSFVPVSIDRIYIKQGGPLMAISTSVKSHTQRSYYGNAIGLVDDHVVLEIEGASFSALDNVNRLTSANTNLLTRIKWRPDFDLLSKDNLLTIQSFPENVNSIAQAMGHLFILCPLEAAERLEAVTTEVLHLNKWKAQIYEKALSHHQRDVRLSSMLERNGVRTQILFDMTSEQRRVTKDDCMGVMRASGSAWASALADCMSTIVDNCLEIMCGDMSPLELLMKDGLLERLYEEPLGWVDCSAFFTHLSHSNPNLRILEIGAGTGSCTQVVLGHLKSQAGVRRYKSYTFTDISPAFTQAAVEKFLEQENLEYRVLDISKDPIKQGFEPDSYDLIIASNVLHATPSIQETLQNVRTLLSARGQLFLVELDLVLPGWWLGESDSRPFRPYISVERWDRELKATGFSGVDVVRHDRPDLLQTNAIMISTALKEKSSFLADDVTLLLSQDPGHWEKDVQRQLTQRGHLTQWAKVNDPIPQNPIIISFLDMNSSFLHSMSERRFVELKGFLQGSSAMTSSQCIWITPATRLQCANPSYGLIWGFARTLRQEMELDLSIVEVDSFDEVSANLVVEIIYKIGRQRRVKRKSLDYEFSIYNGTVHTPRCTWESLPRFISQPIGQHLALRLDVSSNRKLQWITVDVEPLGEGEVEVEIVFVGLNFRDLMVAQGVLGAKEELGLEGSGVVRRVGSNVGNVEVDDKVLVLGLGLLRSSAVVSAEQCLRLPDGLSLEEASTMPTAYLSVIYSLLHRAVLDRGDSILIHSACGGVGIAAIHLCQSIGAKVQILSTADLMHETNGGGVDVVLNSLAGKLLHVSWDCVAEFGQMVELGKRDFLAHGTLSMSPFLKNRSFIAIDLVQVLKERPALTARFVIDNSRAPRQAELILRYRLIRQLIELYKAGKIRPILPVKAFHAQEVQEAFRYMQAGLHKGKVIIRMPESPSELHVTPIQCSITFPSEVSYILVGGLGDVGRVLAQWLVRQGARELVILSRSAGRIERERSFIKELRAQDCQIITVAGDVANLEDVKTAVSSCTKRLAGVVNLALSLHDHTFLQMSYAEWTSALAPKVSGTWNLHQAVQGQSLDFFLVLSSLTGIVGNVGQANYAAACTYLDAFTQYRRQLGLPSSVVDLGAVAGSAAIQDHNISRQLDTMGFTRLSKQQVIASIQLGISESQAQNTAGLPYSSELMTGLQISSETEILEDDRYGRNAMFSMYQTLTVGAENRKPNNQLKLLFERIDKDHRLLSDPEMETTLVLELAKLINHHTSQVSEMDLGQAGAVAVDSLMAIEVKSWLSRQLGVQLTVEEISKVNTVGALAQLTIKRAMAKYQGGEDGVDPTKES</sequence>
<dbReference type="GO" id="GO:0044550">
    <property type="term" value="P:secondary metabolite biosynthetic process"/>
    <property type="evidence" value="ECO:0007669"/>
    <property type="project" value="UniProtKB-ARBA"/>
</dbReference>
<dbReference type="PROSITE" id="PS00606">
    <property type="entry name" value="KS3_1"/>
    <property type="match status" value="1"/>
</dbReference>
<reference evidence="11" key="1">
    <citation type="submission" date="2019-04" db="EMBL/GenBank/DDBJ databases">
        <title>Friends and foes A comparative genomics studyof 23 Aspergillus species from section Flavi.</title>
        <authorList>
            <consortium name="DOE Joint Genome Institute"/>
            <person name="Kjaerbolling I."/>
            <person name="Vesth T."/>
            <person name="Frisvad J.C."/>
            <person name="Nybo J.L."/>
            <person name="Theobald S."/>
            <person name="Kildgaard S."/>
            <person name="Isbrandt T."/>
            <person name="Kuo A."/>
            <person name="Sato A."/>
            <person name="Lyhne E.K."/>
            <person name="Kogle M.E."/>
            <person name="Wiebenga A."/>
            <person name="Kun R.S."/>
            <person name="Lubbers R.J."/>
            <person name="Makela M.R."/>
            <person name="Barry K."/>
            <person name="Chovatia M."/>
            <person name="Clum A."/>
            <person name="Daum C."/>
            <person name="Haridas S."/>
            <person name="He G."/>
            <person name="LaButti K."/>
            <person name="Lipzen A."/>
            <person name="Mondo S."/>
            <person name="Riley R."/>
            <person name="Salamov A."/>
            <person name="Simmons B.A."/>
            <person name="Magnuson J.K."/>
            <person name="Henrissat B."/>
            <person name="Mortensen U.H."/>
            <person name="Larsen T.O."/>
            <person name="Devries R.P."/>
            <person name="Grigoriev I.V."/>
            <person name="Machida M."/>
            <person name="Baker S.E."/>
            <person name="Andersen M.R."/>
        </authorList>
    </citation>
    <scope>NUCLEOTIDE SEQUENCE [LARGE SCALE GENOMIC DNA]</scope>
    <source>
        <strain evidence="11">CBS 130017</strain>
    </source>
</reference>
<organism evidence="10 11">
    <name type="scientific">Aspergillus sergii</name>
    <dbReference type="NCBI Taxonomy" id="1034303"/>
    <lineage>
        <taxon>Eukaryota</taxon>
        <taxon>Fungi</taxon>
        <taxon>Dikarya</taxon>
        <taxon>Ascomycota</taxon>
        <taxon>Pezizomycotina</taxon>
        <taxon>Eurotiomycetes</taxon>
        <taxon>Eurotiomycetidae</taxon>
        <taxon>Eurotiales</taxon>
        <taxon>Aspergillaceae</taxon>
        <taxon>Aspergillus</taxon>
        <taxon>Aspergillus subgen. Circumdati</taxon>
    </lineage>
</organism>
<dbReference type="Pfam" id="PF08242">
    <property type="entry name" value="Methyltransf_12"/>
    <property type="match status" value="1"/>
</dbReference>
<dbReference type="InterPro" id="IPR057326">
    <property type="entry name" value="KR_dom"/>
</dbReference>
<dbReference type="InterPro" id="IPR014031">
    <property type="entry name" value="Ketoacyl_synth_C"/>
</dbReference>
<gene>
    <name evidence="10" type="ORF">BDV39DRAFT_217174</name>
</gene>
<keyword evidence="3" id="KW-0489">Methyltransferase</keyword>
<dbReference type="SUPFAM" id="SSF53901">
    <property type="entry name" value="Thiolase-like"/>
    <property type="match status" value="1"/>
</dbReference>
<evidence type="ECO:0000259" key="7">
    <source>
        <dbReference type="PROSITE" id="PS50075"/>
    </source>
</evidence>
<dbReference type="CDD" id="cd02440">
    <property type="entry name" value="AdoMet_MTases"/>
    <property type="match status" value="1"/>
</dbReference>
<name>A0A5N6WTW1_9EURO</name>
<dbReference type="GO" id="GO:0016491">
    <property type="term" value="F:oxidoreductase activity"/>
    <property type="evidence" value="ECO:0007669"/>
    <property type="project" value="InterPro"/>
</dbReference>
<dbReference type="SUPFAM" id="SSF55048">
    <property type="entry name" value="Probable ACP-binding domain of malonyl-CoA ACP transacylase"/>
    <property type="match status" value="1"/>
</dbReference>
<dbReference type="Gene3D" id="3.30.70.3290">
    <property type="match status" value="1"/>
</dbReference>
<feature type="domain" description="Carrier" evidence="7">
    <location>
        <begin position="2382"/>
        <end position="2457"/>
    </location>
</feature>
<keyword evidence="4" id="KW-0808">Transferase</keyword>
<dbReference type="Pfam" id="PF13602">
    <property type="entry name" value="ADH_zinc_N_2"/>
    <property type="match status" value="1"/>
</dbReference>
<dbReference type="Pfam" id="PF14765">
    <property type="entry name" value="PS-DH"/>
    <property type="match status" value="1"/>
</dbReference>
<dbReference type="Gene3D" id="1.10.1200.10">
    <property type="entry name" value="ACP-like"/>
    <property type="match status" value="1"/>
</dbReference>
<evidence type="ECO:0000256" key="6">
    <source>
        <dbReference type="PROSITE-ProRule" id="PRU01363"/>
    </source>
</evidence>
<feature type="domain" description="Ketosynthase family 3 (KS3)" evidence="8">
    <location>
        <begin position="43"/>
        <end position="460"/>
    </location>
</feature>
<dbReference type="SUPFAM" id="SSF52151">
    <property type="entry name" value="FabD/lysophospholipase-like"/>
    <property type="match status" value="1"/>
</dbReference>
<dbReference type="InterPro" id="IPR036736">
    <property type="entry name" value="ACP-like_sf"/>
</dbReference>
<keyword evidence="1" id="KW-0596">Phosphopantetheine</keyword>
<dbReference type="InterPro" id="IPR001227">
    <property type="entry name" value="Ac_transferase_dom_sf"/>
</dbReference>
<evidence type="ECO:0000256" key="3">
    <source>
        <dbReference type="ARBA" id="ARBA00022603"/>
    </source>
</evidence>
<dbReference type="InterPro" id="IPR016035">
    <property type="entry name" value="Acyl_Trfase/lysoPLipase"/>
</dbReference>
<feature type="region of interest" description="C-terminal hotdog fold" evidence="6">
    <location>
        <begin position="1063"/>
        <end position="1208"/>
    </location>
</feature>
<dbReference type="InterPro" id="IPR016036">
    <property type="entry name" value="Malonyl_transacylase_ACP-bd"/>
</dbReference>
<evidence type="ECO:0008006" key="12">
    <source>
        <dbReference type="Google" id="ProtNLM"/>
    </source>
</evidence>
<dbReference type="SMART" id="SM00827">
    <property type="entry name" value="PKS_AT"/>
    <property type="match status" value="1"/>
</dbReference>
<dbReference type="Proteomes" id="UP000325945">
    <property type="component" value="Unassembled WGS sequence"/>
</dbReference>
<dbReference type="InterPro" id="IPR020843">
    <property type="entry name" value="ER"/>
</dbReference>
<keyword evidence="5" id="KW-0511">Multifunctional enzyme</keyword>
<dbReference type="InterPro" id="IPR009081">
    <property type="entry name" value="PP-bd_ACP"/>
</dbReference>
<dbReference type="InterPro" id="IPR011032">
    <property type="entry name" value="GroES-like_sf"/>
</dbReference>
<dbReference type="InterPro" id="IPR036291">
    <property type="entry name" value="NAD(P)-bd_dom_sf"/>
</dbReference>
<dbReference type="PANTHER" id="PTHR43775">
    <property type="entry name" value="FATTY ACID SYNTHASE"/>
    <property type="match status" value="1"/>
</dbReference>
<dbReference type="PROSITE" id="PS52004">
    <property type="entry name" value="KS3_2"/>
    <property type="match status" value="1"/>
</dbReference>
<dbReference type="SMART" id="SM00826">
    <property type="entry name" value="PKS_DH"/>
    <property type="match status" value="1"/>
</dbReference>
<feature type="active site" description="Proton acceptor; for dehydratase activity" evidence="6">
    <location>
        <position position="956"/>
    </location>
</feature>
<dbReference type="InterPro" id="IPR049900">
    <property type="entry name" value="PKS_mFAS_DH"/>
</dbReference>
<dbReference type="InterPro" id="IPR029063">
    <property type="entry name" value="SAM-dependent_MTases_sf"/>
</dbReference>
<dbReference type="CDD" id="cd00833">
    <property type="entry name" value="PKS"/>
    <property type="match status" value="1"/>
</dbReference>
<dbReference type="SMART" id="SM00829">
    <property type="entry name" value="PKS_ER"/>
    <property type="match status" value="1"/>
</dbReference>
<dbReference type="Pfam" id="PF21089">
    <property type="entry name" value="PKS_DH_N"/>
    <property type="match status" value="1"/>
</dbReference>
<dbReference type="InterPro" id="IPR014030">
    <property type="entry name" value="Ketoacyl_synth_N"/>
</dbReference>
<dbReference type="EMBL" id="ML741819">
    <property type="protein sequence ID" value="KAE8324345.1"/>
    <property type="molecule type" value="Genomic_DNA"/>
</dbReference>
<dbReference type="SUPFAM" id="SSF53335">
    <property type="entry name" value="S-adenosyl-L-methionine-dependent methyltransferases"/>
    <property type="match status" value="1"/>
</dbReference>
<accession>A0A5N6WTW1</accession>
<dbReference type="InterPro" id="IPR016039">
    <property type="entry name" value="Thiolase-like"/>
</dbReference>
<keyword evidence="2" id="KW-0597">Phosphoprotein</keyword>
<dbReference type="SUPFAM" id="SSF50129">
    <property type="entry name" value="GroES-like"/>
    <property type="match status" value="1"/>
</dbReference>
<dbReference type="PROSITE" id="PS50075">
    <property type="entry name" value="CARRIER"/>
    <property type="match status" value="1"/>
</dbReference>
<dbReference type="InterPro" id="IPR013217">
    <property type="entry name" value="Methyltransf_12"/>
</dbReference>
<dbReference type="Gene3D" id="3.10.129.110">
    <property type="entry name" value="Polyketide synthase dehydratase"/>
    <property type="match status" value="1"/>
</dbReference>
<dbReference type="GO" id="GO:0032259">
    <property type="term" value="P:methylation"/>
    <property type="evidence" value="ECO:0007669"/>
    <property type="project" value="UniProtKB-KW"/>
</dbReference>
<dbReference type="Pfam" id="PF08659">
    <property type="entry name" value="KR"/>
    <property type="match status" value="1"/>
</dbReference>
<dbReference type="CDD" id="cd05195">
    <property type="entry name" value="enoyl_red"/>
    <property type="match status" value="1"/>
</dbReference>
<feature type="region of interest" description="N-terminal hotdog fold" evidence="6">
    <location>
        <begin position="924"/>
        <end position="1053"/>
    </location>
</feature>
<dbReference type="InterPro" id="IPR049552">
    <property type="entry name" value="PKS_DH_N"/>
</dbReference>
<dbReference type="Pfam" id="PF00550">
    <property type="entry name" value="PP-binding"/>
    <property type="match status" value="1"/>
</dbReference>
<dbReference type="InterPro" id="IPR032821">
    <property type="entry name" value="PKS_assoc"/>
</dbReference>
<dbReference type="Gene3D" id="3.40.50.150">
    <property type="entry name" value="Vaccinia Virus protein VP39"/>
    <property type="match status" value="1"/>
</dbReference>
<evidence type="ECO:0000259" key="8">
    <source>
        <dbReference type="PROSITE" id="PS52004"/>
    </source>
</evidence>
<dbReference type="Pfam" id="PF00698">
    <property type="entry name" value="Acyl_transf_1"/>
    <property type="match status" value="1"/>
</dbReference>
<dbReference type="InterPro" id="IPR050091">
    <property type="entry name" value="PKS_NRPS_Biosynth_Enz"/>
</dbReference>
<dbReference type="PANTHER" id="PTHR43775:SF49">
    <property type="entry name" value="SYNTHASE, PUTATIVE (JCVI)-RELATED"/>
    <property type="match status" value="1"/>
</dbReference>
<dbReference type="Gene3D" id="3.40.50.720">
    <property type="entry name" value="NAD(P)-binding Rossmann-like Domain"/>
    <property type="match status" value="2"/>
</dbReference>
<dbReference type="Gene3D" id="3.40.366.10">
    <property type="entry name" value="Malonyl-Coenzyme A Acyl Carrier Protein, domain 2"/>
    <property type="match status" value="1"/>
</dbReference>
<evidence type="ECO:0000259" key="9">
    <source>
        <dbReference type="PROSITE" id="PS52019"/>
    </source>
</evidence>
<evidence type="ECO:0000256" key="1">
    <source>
        <dbReference type="ARBA" id="ARBA00022450"/>
    </source>
</evidence>
<dbReference type="InterPro" id="IPR020841">
    <property type="entry name" value="PKS_Beta-ketoAc_synthase_dom"/>
</dbReference>
<dbReference type="Gene3D" id="3.90.180.10">
    <property type="entry name" value="Medium-chain alcohol dehydrogenases, catalytic domain"/>
    <property type="match status" value="2"/>
</dbReference>
<protein>
    <recommendedName>
        <fullName evidence="12">Polyketide synthase</fullName>
    </recommendedName>
</protein>
<dbReference type="SUPFAM" id="SSF51735">
    <property type="entry name" value="NAD(P)-binding Rossmann-fold domains"/>
    <property type="match status" value="2"/>
</dbReference>
<dbReference type="GO" id="GO:0006633">
    <property type="term" value="P:fatty acid biosynthetic process"/>
    <property type="evidence" value="ECO:0007669"/>
    <property type="project" value="InterPro"/>
</dbReference>
<dbReference type="Pfam" id="PF02801">
    <property type="entry name" value="Ketoacyl-synt_C"/>
    <property type="match status" value="1"/>
</dbReference>
<dbReference type="GO" id="GO:0004312">
    <property type="term" value="F:fatty acid synthase activity"/>
    <property type="evidence" value="ECO:0007669"/>
    <property type="project" value="TreeGrafter"/>
</dbReference>
<evidence type="ECO:0000256" key="5">
    <source>
        <dbReference type="ARBA" id="ARBA00023268"/>
    </source>
</evidence>
<feature type="domain" description="PKS/mFAS DH" evidence="9">
    <location>
        <begin position="924"/>
        <end position="1208"/>
    </location>
</feature>
<dbReference type="InterPro" id="IPR049551">
    <property type="entry name" value="PKS_DH_C"/>
</dbReference>